<dbReference type="EMBL" id="UYSU01049270">
    <property type="protein sequence ID" value="VDM06161.1"/>
    <property type="molecule type" value="Genomic_DNA"/>
</dbReference>
<protein>
    <submittedName>
        <fullName evidence="1 3">Uncharacterized protein</fullName>
    </submittedName>
</protein>
<dbReference type="AlphaFoldDB" id="A0A183TTH7"/>
<keyword evidence="2" id="KW-1185">Reference proteome</keyword>
<sequence length="88" mass="9965">MEQLLSILQQQQAQFEASHLIMIEFTMHNFSLHFPEPQSSGKQSNSADAVAVCIIKFICAPDSGVTFDAWSKRWEDIFRVDFAKADDA</sequence>
<evidence type="ECO:0000313" key="1">
    <source>
        <dbReference type="EMBL" id="VDM06161.1"/>
    </source>
</evidence>
<dbReference type="WBParaSite" id="SSLN_0002051001-mRNA-1">
    <property type="protein sequence ID" value="SSLN_0002051001-mRNA-1"/>
    <property type="gene ID" value="SSLN_0002051001"/>
</dbReference>
<evidence type="ECO:0000313" key="3">
    <source>
        <dbReference type="WBParaSite" id="SSLN_0002051001-mRNA-1"/>
    </source>
</evidence>
<organism evidence="3">
    <name type="scientific">Schistocephalus solidus</name>
    <name type="common">Tapeworm</name>
    <dbReference type="NCBI Taxonomy" id="70667"/>
    <lineage>
        <taxon>Eukaryota</taxon>
        <taxon>Metazoa</taxon>
        <taxon>Spiralia</taxon>
        <taxon>Lophotrochozoa</taxon>
        <taxon>Platyhelminthes</taxon>
        <taxon>Cestoda</taxon>
        <taxon>Eucestoda</taxon>
        <taxon>Diphyllobothriidea</taxon>
        <taxon>Diphyllobothriidae</taxon>
        <taxon>Schistocephalus</taxon>
    </lineage>
</organism>
<proteinExistence type="predicted"/>
<reference evidence="3" key="1">
    <citation type="submission" date="2016-06" db="UniProtKB">
        <authorList>
            <consortium name="WormBaseParasite"/>
        </authorList>
    </citation>
    <scope>IDENTIFICATION</scope>
</reference>
<name>A0A183TTH7_SCHSO</name>
<reference evidence="1 2" key="2">
    <citation type="submission" date="2018-11" db="EMBL/GenBank/DDBJ databases">
        <authorList>
            <consortium name="Pathogen Informatics"/>
        </authorList>
    </citation>
    <scope>NUCLEOTIDE SEQUENCE [LARGE SCALE GENOMIC DNA]</scope>
    <source>
        <strain evidence="1 2">NST_G2</strain>
    </source>
</reference>
<accession>A0A183TTH7</accession>
<dbReference type="Proteomes" id="UP000275846">
    <property type="component" value="Unassembled WGS sequence"/>
</dbReference>
<gene>
    <name evidence="1" type="ORF">SSLN_LOCUS19775</name>
</gene>
<evidence type="ECO:0000313" key="2">
    <source>
        <dbReference type="Proteomes" id="UP000275846"/>
    </source>
</evidence>